<gene>
    <name evidence="1" type="ORF">DPMN_194848</name>
</gene>
<organism evidence="1 2">
    <name type="scientific">Dreissena polymorpha</name>
    <name type="common">Zebra mussel</name>
    <name type="synonym">Mytilus polymorpha</name>
    <dbReference type="NCBI Taxonomy" id="45954"/>
    <lineage>
        <taxon>Eukaryota</taxon>
        <taxon>Metazoa</taxon>
        <taxon>Spiralia</taxon>
        <taxon>Lophotrochozoa</taxon>
        <taxon>Mollusca</taxon>
        <taxon>Bivalvia</taxon>
        <taxon>Autobranchia</taxon>
        <taxon>Heteroconchia</taxon>
        <taxon>Euheterodonta</taxon>
        <taxon>Imparidentia</taxon>
        <taxon>Neoheterodontei</taxon>
        <taxon>Myida</taxon>
        <taxon>Dreissenoidea</taxon>
        <taxon>Dreissenidae</taxon>
        <taxon>Dreissena</taxon>
    </lineage>
</organism>
<comment type="caution">
    <text evidence="1">The sequence shown here is derived from an EMBL/GenBank/DDBJ whole genome shotgun (WGS) entry which is preliminary data.</text>
</comment>
<evidence type="ECO:0000313" key="1">
    <source>
        <dbReference type="EMBL" id="KAH3692398.1"/>
    </source>
</evidence>
<name>A0A9D3Y605_DREPO</name>
<reference evidence="1" key="1">
    <citation type="journal article" date="2019" name="bioRxiv">
        <title>The Genome of the Zebra Mussel, Dreissena polymorpha: A Resource for Invasive Species Research.</title>
        <authorList>
            <person name="McCartney M.A."/>
            <person name="Auch B."/>
            <person name="Kono T."/>
            <person name="Mallez S."/>
            <person name="Zhang Y."/>
            <person name="Obille A."/>
            <person name="Becker A."/>
            <person name="Abrahante J.E."/>
            <person name="Garbe J."/>
            <person name="Badalamenti J.P."/>
            <person name="Herman A."/>
            <person name="Mangelson H."/>
            <person name="Liachko I."/>
            <person name="Sullivan S."/>
            <person name="Sone E.D."/>
            <person name="Koren S."/>
            <person name="Silverstein K.A.T."/>
            <person name="Beckman K.B."/>
            <person name="Gohl D.M."/>
        </authorList>
    </citation>
    <scope>NUCLEOTIDE SEQUENCE</scope>
    <source>
        <strain evidence="1">Duluth1</strain>
        <tissue evidence="1">Whole animal</tissue>
    </source>
</reference>
<reference evidence="1" key="2">
    <citation type="submission" date="2020-11" db="EMBL/GenBank/DDBJ databases">
        <authorList>
            <person name="McCartney M.A."/>
            <person name="Auch B."/>
            <person name="Kono T."/>
            <person name="Mallez S."/>
            <person name="Becker A."/>
            <person name="Gohl D.M."/>
            <person name="Silverstein K.A.T."/>
            <person name="Koren S."/>
            <person name="Bechman K.B."/>
            <person name="Herman A."/>
            <person name="Abrahante J.E."/>
            <person name="Garbe J."/>
        </authorList>
    </citation>
    <scope>NUCLEOTIDE SEQUENCE</scope>
    <source>
        <strain evidence="1">Duluth1</strain>
        <tissue evidence="1">Whole animal</tissue>
    </source>
</reference>
<accession>A0A9D3Y605</accession>
<dbReference type="AlphaFoldDB" id="A0A9D3Y605"/>
<sequence length="60" mass="6528">MRTEQPNSIMDCPVSTVIGKLTSNLGYPGVIQAPRSIAFGWWSPFWTGVVSSEYSGVPPQ</sequence>
<dbReference type="EMBL" id="JAIWYP010000023">
    <property type="protein sequence ID" value="KAH3692398.1"/>
    <property type="molecule type" value="Genomic_DNA"/>
</dbReference>
<evidence type="ECO:0000313" key="2">
    <source>
        <dbReference type="Proteomes" id="UP000828390"/>
    </source>
</evidence>
<dbReference type="Proteomes" id="UP000828390">
    <property type="component" value="Unassembled WGS sequence"/>
</dbReference>
<proteinExistence type="predicted"/>
<protein>
    <submittedName>
        <fullName evidence="1">Uncharacterized protein</fullName>
    </submittedName>
</protein>
<keyword evidence="2" id="KW-1185">Reference proteome</keyword>